<keyword evidence="1" id="KW-1185">Reference proteome</keyword>
<dbReference type="WBParaSite" id="SMUV_0000679901-mRNA-1">
    <property type="protein sequence ID" value="SMUV_0000679901-mRNA-1"/>
    <property type="gene ID" value="SMUV_0000679901"/>
</dbReference>
<dbReference type="AlphaFoldDB" id="A0A0N5AQ50"/>
<proteinExistence type="predicted"/>
<evidence type="ECO:0000313" key="1">
    <source>
        <dbReference type="Proteomes" id="UP000046393"/>
    </source>
</evidence>
<dbReference type="Proteomes" id="UP000046393">
    <property type="component" value="Unplaced"/>
</dbReference>
<reference evidence="2" key="1">
    <citation type="submission" date="2017-02" db="UniProtKB">
        <authorList>
            <consortium name="WormBaseParasite"/>
        </authorList>
    </citation>
    <scope>IDENTIFICATION</scope>
</reference>
<name>A0A0N5AQ50_9BILA</name>
<accession>A0A0N5AQ50</accession>
<organism evidence="1 2">
    <name type="scientific">Syphacia muris</name>
    <dbReference type="NCBI Taxonomy" id="451379"/>
    <lineage>
        <taxon>Eukaryota</taxon>
        <taxon>Metazoa</taxon>
        <taxon>Ecdysozoa</taxon>
        <taxon>Nematoda</taxon>
        <taxon>Chromadorea</taxon>
        <taxon>Rhabditida</taxon>
        <taxon>Spirurina</taxon>
        <taxon>Oxyuridomorpha</taxon>
        <taxon>Oxyuroidea</taxon>
        <taxon>Oxyuridae</taxon>
        <taxon>Syphacia</taxon>
    </lineage>
</organism>
<protein>
    <submittedName>
        <fullName evidence="2">Uncharacterized protein</fullName>
    </submittedName>
</protein>
<evidence type="ECO:0000313" key="2">
    <source>
        <dbReference type="WBParaSite" id="SMUV_0000679901-mRNA-1"/>
    </source>
</evidence>
<sequence length="72" mass="8232">MMIRQTVNECTGSEYENGKRMVKEKRNGKEGEETAGQQQHCGRTIYGSILNKTVNYYGRNTLTKNDKQSSLK</sequence>